<name>A0A0M9AAT3_9HYME</name>
<keyword evidence="3" id="KW-1185">Reference proteome</keyword>
<protein>
    <submittedName>
        <fullName evidence="2">Uncharacterized protein</fullName>
    </submittedName>
</protein>
<dbReference type="Proteomes" id="UP000053105">
    <property type="component" value="Unassembled WGS sequence"/>
</dbReference>
<evidence type="ECO:0000256" key="1">
    <source>
        <dbReference type="SAM" id="MobiDB-lite"/>
    </source>
</evidence>
<reference evidence="2 3" key="1">
    <citation type="submission" date="2015-07" db="EMBL/GenBank/DDBJ databases">
        <title>The genome of Melipona quadrifasciata.</title>
        <authorList>
            <person name="Pan H."/>
            <person name="Kapheim K."/>
        </authorList>
    </citation>
    <scope>NUCLEOTIDE SEQUENCE [LARGE SCALE GENOMIC DNA]</scope>
    <source>
        <strain evidence="2">0111107301</strain>
        <tissue evidence="2">Whole body</tissue>
    </source>
</reference>
<organism evidence="2 3">
    <name type="scientific">Melipona quadrifasciata</name>
    <dbReference type="NCBI Taxonomy" id="166423"/>
    <lineage>
        <taxon>Eukaryota</taxon>
        <taxon>Metazoa</taxon>
        <taxon>Ecdysozoa</taxon>
        <taxon>Arthropoda</taxon>
        <taxon>Hexapoda</taxon>
        <taxon>Insecta</taxon>
        <taxon>Pterygota</taxon>
        <taxon>Neoptera</taxon>
        <taxon>Endopterygota</taxon>
        <taxon>Hymenoptera</taxon>
        <taxon>Apocrita</taxon>
        <taxon>Aculeata</taxon>
        <taxon>Apoidea</taxon>
        <taxon>Anthophila</taxon>
        <taxon>Apidae</taxon>
        <taxon>Melipona</taxon>
    </lineage>
</organism>
<feature type="region of interest" description="Disordered" evidence="1">
    <location>
        <begin position="1"/>
        <end position="24"/>
    </location>
</feature>
<accession>A0A0M9AAT3</accession>
<dbReference type="EMBL" id="KQ435709">
    <property type="protein sequence ID" value="KOX80016.1"/>
    <property type="molecule type" value="Genomic_DNA"/>
</dbReference>
<proteinExistence type="predicted"/>
<dbReference type="AlphaFoldDB" id="A0A0M9AAT3"/>
<gene>
    <name evidence="2" type="ORF">WN51_06428</name>
</gene>
<evidence type="ECO:0000313" key="3">
    <source>
        <dbReference type="Proteomes" id="UP000053105"/>
    </source>
</evidence>
<sequence length="75" mass="8698">MPLVSFPRKDEPSGNCSVVTRKHSRKKTSTDINRSWQAELAGQIYREPSYFYLDKRRSEYDFSLKCLIRIGLGLG</sequence>
<evidence type="ECO:0000313" key="2">
    <source>
        <dbReference type="EMBL" id="KOX80016.1"/>
    </source>
</evidence>